<proteinExistence type="predicted"/>
<feature type="transmembrane region" description="Helical" evidence="7">
    <location>
        <begin position="325"/>
        <end position="350"/>
    </location>
</feature>
<dbReference type="GO" id="GO:0045454">
    <property type="term" value="P:cell redox homeostasis"/>
    <property type="evidence" value="ECO:0007669"/>
    <property type="project" value="TreeGrafter"/>
</dbReference>
<keyword evidence="4 7" id="KW-1133">Transmembrane helix</keyword>
<reference evidence="10 11" key="1">
    <citation type="submission" date="2018-11" db="EMBL/GenBank/DDBJ databases">
        <title>Genomic Encyclopedia of Type Strains, Phase IV (KMG-IV): sequencing the most valuable type-strain genomes for metagenomic binning, comparative biology and taxonomic classification.</title>
        <authorList>
            <person name="Goeker M."/>
        </authorList>
    </citation>
    <scope>NUCLEOTIDE SEQUENCE [LARGE SCALE GENOMIC DNA]</scope>
    <source>
        <strain evidence="10 11">DSM 16974</strain>
    </source>
</reference>
<keyword evidence="2 7" id="KW-0812">Transmembrane</keyword>
<dbReference type="GO" id="GO:0015035">
    <property type="term" value="F:protein-disulfide reductase activity"/>
    <property type="evidence" value="ECO:0007669"/>
    <property type="project" value="TreeGrafter"/>
</dbReference>
<keyword evidence="5 7" id="KW-0472">Membrane</keyword>
<feature type="transmembrane region" description="Helical" evidence="7">
    <location>
        <begin position="200"/>
        <end position="225"/>
    </location>
</feature>
<feature type="transmembrane region" description="Helical" evidence="7">
    <location>
        <begin position="356"/>
        <end position="379"/>
    </location>
</feature>
<evidence type="ECO:0000256" key="1">
    <source>
        <dbReference type="ARBA" id="ARBA00004141"/>
    </source>
</evidence>
<keyword evidence="11" id="KW-1185">Reference proteome</keyword>
<evidence type="ECO:0000256" key="7">
    <source>
        <dbReference type="SAM" id="Phobius"/>
    </source>
</evidence>
<dbReference type="Gene3D" id="3.40.30.10">
    <property type="entry name" value="Glutaredoxin"/>
    <property type="match status" value="1"/>
</dbReference>
<dbReference type="InterPro" id="IPR003834">
    <property type="entry name" value="Cyt_c_assmbl_TM_dom"/>
</dbReference>
<feature type="domain" description="Cytochrome C biogenesis protein transmembrane" evidence="8">
    <location>
        <begin position="204"/>
        <end position="412"/>
    </location>
</feature>
<dbReference type="GO" id="GO:0017004">
    <property type="term" value="P:cytochrome complex assembly"/>
    <property type="evidence" value="ECO:0007669"/>
    <property type="project" value="UniProtKB-KW"/>
</dbReference>
<protein>
    <submittedName>
        <fullName evidence="10">Thiol:disulfide interchange protein DsbD</fullName>
    </submittedName>
</protein>
<evidence type="ECO:0000313" key="11">
    <source>
        <dbReference type="Proteomes" id="UP000273643"/>
    </source>
</evidence>
<dbReference type="InterPro" id="IPR035671">
    <property type="entry name" value="DsbD_gamma"/>
</dbReference>
<dbReference type="PROSITE" id="PS00194">
    <property type="entry name" value="THIOREDOXIN_1"/>
    <property type="match status" value="1"/>
</dbReference>
<evidence type="ECO:0000256" key="4">
    <source>
        <dbReference type="ARBA" id="ARBA00022989"/>
    </source>
</evidence>
<feature type="transmembrane region" description="Helical" evidence="7">
    <location>
        <begin position="399"/>
        <end position="416"/>
    </location>
</feature>
<dbReference type="Proteomes" id="UP000273643">
    <property type="component" value="Unassembled WGS sequence"/>
</dbReference>
<dbReference type="Pfam" id="PF13899">
    <property type="entry name" value="Thioredoxin_7"/>
    <property type="match status" value="1"/>
</dbReference>
<dbReference type="AlphaFoldDB" id="A0A3N1NYU8"/>
<name>A0A3N1NYU8_9GAMM</name>
<organism evidence="10 11">
    <name type="scientific">Marinimicrobium koreense</name>
    <dbReference type="NCBI Taxonomy" id="306545"/>
    <lineage>
        <taxon>Bacteria</taxon>
        <taxon>Pseudomonadati</taxon>
        <taxon>Pseudomonadota</taxon>
        <taxon>Gammaproteobacteria</taxon>
        <taxon>Cellvibrionales</taxon>
        <taxon>Cellvibrionaceae</taxon>
        <taxon>Marinimicrobium</taxon>
    </lineage>
</organism>
<dbReference type="RefSeq" id="WP_123636915.1">
    <property type="nucleotide sequence ID" value="NZ_RJUK01000001.1"/>
</dbReference>
<evidence type="ECO:0000256" key="3">
    <source>
        <dbReference type="ARBA" id="ARBA00022748"/>
    </source>
</evidence>
<keyword evidence="6" id="KW-0676">Redox-active center</keyword>
<dbReference type="EMBL" id="RJUK01000001">
    <property type="protein sequence ID" value="ROQ19580.1"/>
    <property type="molecule type" value="Genomic_DNA"/>
</dbReference>
<keyword evidence="3" id="KW-0201">Cytochrome c-type biogenesis</keyword>
<dbReference type="Gene3D" id="2.60.40.1250">
    <property type="entry name" value="Thiol:disulfide interchange protein DsbD, N-terminal domain"/>
    <property type="match status" value="1"/>
</dbReference>
<dbReference type="SUPFAM" id="SSF52833">
    <property type="entry name" value="Thioredoxin-like"/>
    <property type="match status" value="1"/>
</dbReference>
<evidence type="ECO:0000259" key="8">
    <source>
        <dbReference type="Pfam" id="PF02683"/>
    </source>
</evidence>
<evidence type="ECO:0000256" key="6">
    <source>
        <dbReference type="ARBA" id="ARBA00023284"/>
    </source>
</evidence>
<evidence type="ECO:0000256" key="2">
    <source>
        <dbReference type="ARBA" id="ARBA00022692"/>
    </source>
</evidence>
<dbReference type="Pfam" id="PF11412">
    <property type="entry name" value="DsbD_N"/>
    <property type="match status" value="1"/>
</dbReference>
<dbReference type="PANTHER" id="PTHR32234:SF3">
    <property type="entry name" value="SUPPRESSION OF COPPER SENSITIVITY PROTEIN"/>
    <property type="match status" value="1"/>
</dbReference>
<evidence type="ECO:0000259" key="9">
    <source>
        <dbReference type="Pfam" id="PF11412"/>
    </source>
</evidence>
<dbReference type="InterPro" id="IPR036249">
    <property type="entry name" value="Thioredoxin-like_sf"/>
</dbReference>
<comment type="subcellular location">
    <subcellularLocation>
        <location evidence="1">Membrane</location>
        <topology evidence="1">Multi-pass membrane protein</topology>
    </subcellularLocation>
</comment>
<feature type="transmembrane region" description="Helical" evidence="7">
    <location>
        <begin position="245"/>
        <end position="264"/>
    </location>
</feature>
<dbReference type="GO" id="GO:0016020">
    <property type="term" value="C:membrane"/>
    <property type="evidence" value="ECO:0007669"/>
    <property type="project" value="UniProtKB-SubCell"/>
</dbReference>
<feature type="transmembrane region" description="Helical" evidence="7">
    <location>
        <begin position="284"/>
        <end position="304"/>
    </location>
</feature>
<dbReference type="PANTHER" id="PTHR32234">
    <property type="entry name" value="THIOL:DISULFIDE INTERCHANGE PROTEIN DSBD"/>
    <property type="match status" value="1"/>
</dbReference>
<comment type="caution">
    <text evidence="10">The sequence shown here is derived from an EMBL/GenBank/DDBJ whole genome shotgun (WGS) entry which is preliminary data.</text>
</comment>
<dbReference type="CDD" id="cd02953">
    <property type="entry name" value="DsbDgamma"/>
    <property type="match status" value="1"/>
</dbReference>
<feature type="domain" description="Thiol:disulfide interchange protein DsbD N-terminal" evidence="9">
    <location>
        <begin position="53"/>
        <end position="167"/>
    </location>
</feature>
<sequence length="601" mass="65080">MLTQQLSASRHDFLSFWRLLLWSTLLCVFSHGAAAQDLLGGQSQNTSLLGGGDDFLPVTEAFQLETRLYDGELVLHWEVAPDYYLYQERFRLSADPEPEPFAPRFSDNTVDKYDEYFEKDMAVYYGSATVRLAVADDAQPFTLKVESQGCADAGLCYPPHVDYVSVDPANQSASIASAPPANASANTDDGGATSEATTTWLPYILVLALLGGIILNLMPCVFPVLSIKVMSLARADRQRLPLHGWAYTAGIVVSFVAFAGVLLAARAGGEAIGWGFQLQSPLLIAALVYLFFILGLSLSGLLTIGTRWMGVGQKLTQSGGLSGSFFTGVLAAIVASPCTAPFMGAALGFALTQPTLVSLSVFVALGLGMALPLLALCYLPSLVNHLPKPGPWMDSLKQFLAFPLYLTAIWLLWVLGRQAGPNAVAAVGVGAVAIAFAGWLLTRQPRSTSARFSQKALVLLAWVAALALPWQTLNAPVEDSRWEPYSAARLDTLRREGTPVFINLTADWCLTCLANERVTLGTEDVERAFNAHGVATLKGDWTHRDPAITQLLEEYNRSGVPLYLWFPADHQGPGIVLPQILRKKALLERLDDGTETQLSQN</sequence>
<evidence type="ECO:0000313" key="10">
    <source>
        <dbReference type="EMBL" id="ROQ19580.1"/>
    </source>
</evidence>
<dbReference type="SUPFAM" id="SSF74863">
    <property type="entry name" value="Thiol:disulfide interchange protein DsbD, N-terminal domain (DsbD-alpha)"/>
    <property type="match status" value="1"/>
</dbReference>
<dbReference type="InterPro" id="IPR028250">
    <property type="entry name" value="DsbDN"/>
</dbReference>
<dbReference type="OrthoDB" id="9811036at2"/>
<dbReference type="InterPro" id="IPR036929">
    <property type="entry name" value="DsbDN_sf"/>
</dbReference>
<dbReference type="Pfam" id="PF02683">
    <property type="entry name" value="DsbD_TM"/>
    <property type="match status" value="1"/>
</dbReference>
<gene>
    <name evidence="10" type="ORF">EDC38_0164</name>
</gene>
<evidence type="ECO:0000256" key="5">
    <source>
        <dbReference type="ARBA" id="ARBA00023136"/>
    </source>
</evidence>
<feature type="transmembrane region" description="Helical" evidence="7">
    <location>
        <begin position="422"/>
        <end position="440"/>
    </location>
</feature>
<accession>A0A3N1NYU8</accession>
<dbReference type="InterPro" id="IPR017937">
    <property type="entry name" value="Thioredoxin_CS"/>
</dbReference>